<proteinExistence type="predicted"/>
<gene>
    <name evidence="1" type="ORF">LCGC14_1712380</name>
</gene>
<dbReference type="EMBL" id="LAZR01015292">
    <property type="protein sequence ID" value="KKM13813.1"/>
    <property type="molecule type" value="Genomic_DNA"/>
</dbReference>
<comment type="caution">
    <text evidence="1">The sequence shown here is derived from an EMBL/GenBank/DDBJ whole genome shotgun (WGS) entry which is preliminary data.</text>
</comment>
<reference evidence="1" key="1">
    <citation type="journal article" date="2015" name="Nature">
        <title>Complex archaea that bridge the gap between prokaryotes and eukaryotes.</title>
        <authorList>
            <person name="Spang A."/>
            <person name="Saw J.H."/>
            <person name="Jorgensen S.L."/>
            <person name="Zaremba-Niedzwiedzka K."/>
            <person name="Martijn J."/>
            <person name="Lind A.E."/>
            <person name="van Eijk R."/>
            <person name="Schleper C."/>
            <person name="Guy L."/>
            <person name="Ettema T.J."/>
        </authorList>
    </citation>
    <scope>NUCLEOTIDE SEQUENCE</scope>
</reference>
<protein>
    <submittedName>
        <fullName evidence="1">Uncharacterized protein</fullName>
    </submittedName>
</protein>
<name>A0A0F9JVA0_9ZZZZ</name>
<organism evidence="1">
    <name type="scientific">marine sediment metagenome</name>
    <dbReference type="NCBI Taxonomy" id="412755"/>
    <lineage>
        <taxon>unclassified sequences</taxon>
        <taxon>metagenomes</taxon>
        <taxon>ecological metagenomes</taxon>
    </lineage>
</organism>
<sequence>MFIPGDFRIRAMGDSNRQPDKQGWISLGEERVGNSGSAYVAPVLPLLSFWKTDRDGKPTVLGAQLAKLDADALSDVRIAGIDYLYSSTQAEDKKRWFENHNLVAIDKLTFAGQDVADDDTILPQTNMENEQVA</sequence>
<accession>A0A0F9JVA0</accession>
<evidence type="ECO:0000313" key="1">
    <source>
        <dbReference type="EMBL" id="KKM13813.1"/>
    </source>
</evidence>
<dbReference type="AlphaFoldDB" id="A0A0F9JVA0"/>